<dbReference type="EMBL" id="JAOCDZ010000001">
    <property type="protein sequence ID" value="MDH0734464.1"/>
    <property type="molecule type" value="Genomic_DNA"/>
</dbReference>
<dbReference type="AlphaFoldDB" id="A0AA42IT11"/>
<dbReference type="GO" id="GO:0043200">
    <property type="term" value="P:response to amino acid"/>
    <property type="evidence" value="ECO:0007669"/>
    <property type="project" value="TreeGrafter"/>
</dbReference>
<proteinExistence type="predicted"/>
<dbReference type="PRINTS" id="PR00033">
    <property type="entry name" value="HTHASNC"/>
</dbReference>
<evidence type="ECO:0000259" key="4">
    <source>
        <dbReference type="PROSITE" id="PS50956"/>
    </source>
</evidence>
<accession>A0AA42IT11</accession>
<name>A0AA42IT11_9BURK</name>
<dbReference type="Gene3D" id="1.10.10.10">
    <property type="entry name" value="Winged helix-like DNA-binding domain superfamily/Winged helix DNA-binding domain"/>
    <property type="match status" value="1"/>
</dbReference>
<gene>
    <name evidence="5" type="ORF">N5D93_01505</name>
</gene>
<organism evidence="5 6">
    <name type="scientific">Achromobacter spanius</name>
    <dbReference type="NCBI Taxonomy" id="217203"/>
    <lineage>
        <taxon>Bacteria</taxon>
        <taxon>Pseudomonadati</taxon>
        <taxon>Pseudomonadota</taxon>
        <taxon>Betaproteobacteria</taxon>
        <taxon>Burkholderiales</taxon>
        <taxon>Alcaligenaceae</taxon>
        <taxon>Achromobacter</taxon>
    </lineage>
</organism>
<dbReference type="GO" id="GO:0043565">
    <property type="term" value="F:sequence-specific DNA binding"/>
    <property type="evidence" value="ECO:0007669"/>
    <property type="project" value="InterPro"/>
</dbReference>
<dbReference type="InterPro" id="IPR011008">
    <property type="entry name" value="Dimeric_a/b-barrel"/>
</dbReference>
<dbReference type="GO" id="GO:0005829">
    <property type="term" value="C:cytosol"/>
    <property type="evidence" value="ECO:0007669"/>
    <property type="project" value="TreeGrafter"/>
</dbReference>
<dbReference type="InterPro" id="IPR036390">
    <property type="entry name" value="WH_DNA-bd_sf"/>
</dbReference>
<dbReference type="InterPro" id="IPR019888">
    <property type="entry name" value="Tscrpt_reg_AsnC-like"/>
</dbReference>
<reference evidence="5" key="1">
    <citation type="submission" date="2022-09" db="EMBL/GenBank/DDBJ databases">
        <title>Intensive care unit water sources are persistently colonized with multi-drug resistant bacteria and are the site of extensive horizontal gene transfer of antibiotic resistance genes.</title>
        <authorList>
            <person name="Diorio-Toth L."/>
        </authorList>
    </citation>
    <scope>NUCLEOTIDE SEQUENCE</scope>
    <source>
        <strain evidence="5">GD03843</strain>
    </source>
</reference>
<dbReference type="Pfam" id="PF13404">
    <property type="entry name" value="HTH_AsnC-type"/>
    <property type="match status" value="1"/>
</dbReference>
<keyword evidence="2" id="KW-0238">DNA-binding</keyword>
<keyword evidence="3" id="KW-0804">Transcription</keyword>
<evidence type="ECO:0000256" key="2">
    <source>
        <dbReference type="ARBA" id="ARBA00023125"/>
    </source>
</evidence>
<dbReference type="SUPFAM" id="SSF46785">
    <property type="entry name" value="Winged helix' DNA-binding domain"/>
    <property type="match status" value="1"/>
</dbReference>
<feature type="domain" description="HTH asnC-type" evidence="4">
    <location>
        <begin position="9"/>
        <end position="70"/>
    </location>
</feature>
<sequence length="158" mass="17116">MARTDKNELDDVAWRLLRALQVDARAPLKTLAEAAGLSVAATAERLKRLQDAGIAQRFTLEVDAAQVGYPVKAIVGITATQPGKKALLDRLRHAPEVLECHHVAGADSYLMTVVATGLMDLERFIGTINGYGETRTSIIFSTPIERRGLVPPGTAKRQ</sequence>
<evidence type="ECO:0000313" key="6">
    <source>
        <dbReference type="Proteomes" id="UP001161094"/>
    </source>
</evidence>
<dbReference type="InterPro" id="IPR000485">
    <property type="entry name" value="AsnC-type_HTH_dom"/>
</dbReference>
<keyword evidence="1" id="KW-0805">Transcription regulation</keyword>
<dbReference type="RefSeq" id="WP_259251389.1">
    <property type="nucleotide sequence ID" value="NZ_CBFGSQ010000101.1"/>
</dbReference>
<evidence type="ECO:0000313" key="5">
    <source>
        <dbReference type="EMBL" id="MDH0734464.1"/>
    </source>
</evidence>
<dbReference type="SUPFAM" id="SSF54909">
    <property type="entry name" value="Dimeric alpha+beta barrel"/>
    <property type="match status" value="1"/>
</dbReference>
<evidence type="ECO:0000256" key="1">
    <source>
        <dbReference type="ARBA" id="ARBA00023015"/>
    </source>
</evidence>
<dbReference type="Pfam" id="PF01037">
    <property type="entry name" value="AsnC_trans_reg"/>
    <property type="match status" value="1"/>
</dbReference>
<dbReference type="SMART" id="SM00344">
    <property type="entry name" value="HTH_ASNC"/>
    <property type="match status" value="1"/>
</dbReference>
<protein>
    <submittedName>
        <fullName evidence="5">Lrp/AsnC family transcriptional regulator</fullName>
    </submittedName>
</protein>
<dbReference type="PANTHER" id="PTHR30154:SF53">
    <property type="entry name" value="HTH-TYPE TRANSCRIPTIONAL REGULATOR LRPC"/>
    <property type="match status" value="1"/>
</dbReference>
<dbReference type="Proteomes" id="UP001161094">
    <property type="component" value="Unassembled WGS sequence"/>
</dbReference>
<dbReference type="PANTHER" id="PTHR30154">
    <property type="entry name" value="LEUCINE-RESPONSIVE REGULATORY PROTEIN"/>
    <property type="match status" value="1"/>
</dbReference>
<evidence type="ECO:0000256" key="3">
    <source>
        <dbReference type="ARBA" id="ARBA00023163"/>
    </source>
</evidence>
<dbReference type="PROSITE" id="PS50956">
    <property type="entry name" value="HTH_ASNC_2"/>
    <property type="match status" value="1"/>
</dbReference>
<dbReference type="InterPro" id="IPR036388">
    <property type="entry name" value="WH-like_DNA-bd_sf"/>
</dbReference>
<dbReference type="InterPro" id="IPR019887">
    <property type="entry name" value="Tscrpt_reg_AsnC/Lrp_C"/>
</dbReference>
<dbReference type="Gene3D" id="3.30.70.920">
    <property type="match status" value="1"/>
</dbReference>
<comment type="caution">
    <text evidence="5">The sequence shown here is derived from an EMBL/GenBank/DDBJ whole genome shotgun (WGS) entry which is preliminary data.</text>
</comment>